<organism evidence="3 4">
    <name type="scientific">Gadus morhua</name>
    <name type="common">Atlantic cod</name>
    <dbReference type="NCBI Taxonomy" id="8049"/>
    <lineage>
        <taxon>Eukaryota</taxon>
        <taxon>Metazoa</taxon>
        <taxon>Chordata</taxon>
        <taxon>Craniata</taxon>
        <taxon>Vertebrata</taxon>
        <taxon>Euteleostomi</taxon>
        <taxon>Actinopterygii</taxon>
        <taxon>Neopterygii</taxon>
        <taxon>Teleostei</taxon>
        <taxon>Neoteleostei</taxon>
        <taxon>Acanthomorphata</taxon>
        <taxon>Zeiogadaria</taxon>
        <taxon>Gadariae</taxon>
        <taxon>Gadiformes</taxon>
        <taxon>Gadoidei</taxon>
        <taxon>Gadidae</taxon>
        <taxon>Gadus</taxon>
    </lineage>
</organism>
<dbReference type="InterPro" id="IPR008862">
    <property type="entry name" value="Tcp11"/>
</dbReference>
<gene>
    <name evidence="3" type="primary">tcp11l2</name>
</gene>
<reference evidence="3" key="2">
    <citation type="submission" date="2025-09" db="UniProtKB">
        <authorList>
            <consortium name="Ensembl"/>
        </authorList>
    </citation>
    <scope>IDENTIFICATION</scope>
</reference>
<protein>
    <recommendedName>
        <fullName evidence="5">T-complex protein 11-like protein 2</fullName>
    </recommendedName>
</protein>
<dbReference type="GeneID" id="115532365"/>
<feature type="region of interest" description="Disordered" evidence="2">
    <location>
        <begin position="1"/>
        <end position="71"/>
    </location>
</feature>
<feature type="compositionally biased region" description="Low complexity" evidence="2">
    <location>
        <begin position="44"/>
        <end position="62"/>
    </location>
</feature>
<dbReference type="GeneTree" id="ENSGT00940000157835"/>
<feature type="region of interest" description="Disordered" evidence="2">
    <location>
        <begin position="510"/>
        <end position="539"/>
    </location>
</feature>
<evidence type="ECO:0000313" key="3">
    <source>
        <dbReference type="Ensembl" id="ENSGMOP00000067286.1"/>
    </source>
</evidence>
<dbReference type="CTD" id="255394"/>
<evidence type="ECO:0000256" key="2">
    <source>
        <dbReference type="SAM" id="MobiDB-lite"/>
    </source>
</evidence>
<dbReference type="OrthoDB" id="276323at2759"/>
<dbReference type="PANTHER" id="PTHR12832">
    <property type="entry name" value="TESTIS-SPECIFIC PROTEIN PBS13 T-COMPLEX 11"/>
    <property type="match status" value="1"/>
</dbReference>
<feature type="compositionally biased region" description="Low complexity" evidence="2">
    <location>
        <begin position="1"/>
        <end position="17"/>
    </location>
</feature>
<sequence length="539" mass="58797">MPLNDECSSPSSVSAEDPSSRNDGSQGRSHSLTSASDTDCSRESFTSDSSSKTSSPSSSPPKNITLDDMMSSGKDLSNLTLAHEIIVNRDFHVEPPKLAQNSLEKLVRDTVHRAYWDVLASELDAQPPVYGHAIKLLEEIKEILLSFLNPGANRMRTQISEVLDMELIGQQAASDTVDIQGLASYIISTMGKLCAPVRDEEVKGLQEARGNVVTLFKEMFRVLDLMKMDVINFTIQGLRPELQRQSVEYERAKFQSILEKTPSALDHTTSWIRGALEELLGVMSPPGQSSGPGKGQRALPGPFLVMDTAFLRILSWDPATLFPETLMTDEGRLLAIQKELRQLEVVAQVLLIVYSAMGGAIQGLPSLAERLKRMTCVLLEGMHSPDFALEEALRGVSAQLCVELSRSLTERGYPALSPALQATLTGQVLSVVQEGNPIRSLVEERVRQYFLSLLSAPAPQSCLATVPAGLTSVRPELASLAGRFMALVDFNRRVYGPFYSRILKKLMFDDMPPQPPSSAPPTVAAPTKETPSETAASPS</sequence>
<dbReference type="Ensembl" id="ENSGMOT00000070053.1">
    <property type="protein sequence ID" value="ENSGMOP00000067286.1"/>
    <property type="gene ID" value="ENSGMOG00000002845.2"/>
</dbReference>
<accession>A0A8C5CYU0</accession>
<dbReference type="PANTHER" id="PTHR12832:SF17">
    <property type="entry name" value="T-COMPLEX PROTEIN 11-LIKE PROTEIN 2"/>
    <property type="match status" value="1"/>
</dbReference>
<dbReference type="GO" id="GO:0007165">
    <property type="term" value="P:signal transduction"/>
    <property type="evidence" value="ECO:0007669"/>
    <property type="project" value="TreeGrafter"/>
</dbReference>
<evidence type="ECO:0000313" key="4">
    <source>
        <dbReference type="Proteomes" id="UP000694546"/>
    </source>
</evidence>
<evidence type="ECO:0000256" key="1">
    <source>
        <dbReference type="ARBA" id="ARBA00010954"/>
    </source>
</evidence>
<feature type="compositionally biased region" description="Polar residues" evidence="2">
    <location>
        <begin position="21"/>
        <end position="38"/>
    </location>
</feature>
<dbReference type="OMA" id="YVINTMG"/>
<proteinExistence type="inferred from homology"/>
<keyword evidence="4" id="KW-1185">Reference proteome</keyword>
<reference evidence="3" key="1">
    <citation type="submission" date="2025-08" db="UniProtKB">
        <authorList>
            <consortium name="Ensembl"/>
        </authorList>
    </citation>
    <scope>IDENTIFICATION</scope>
</reference>
<comment type="similarity">
    <text evidence="1">Belongs to the TCP11 family.</text>
</comment>
<dbReference type="KEGG" id="gmh:115532365"/>
<dbReference type="RefSeq" id="XP_030197983.1">
    <property type="nucleotide sequence ID" value="XM_030342123.1"/>
</dbReference>
<name>A0A8C5CYU0_GADMO</name>
<dbReference type="AlphaFoldDB" id="A0A8C5CYU0"/>
<evidence type="ECO:0008006" key="5">
    <source>
        <dbReference type="Google" id="ProtNLM"/>
    </source>
</evidence>
<dbReference type="Pfam" id="PF05794">
    <property type="entry name" value="Tcp11"/>
    <property type="match status" value="1"/>
</dbReference>
<dbReference type="Proteomes" id="UP000694546">
    <property type="component" value="Chromosome 19"/>
</dbReference>